<proteinExistence type="predicted"/>
<dbReference type="InterPro" id="IPR056884">
    <property type="entry name" value="NPHP3-like_N"/>
</dbReference>
<keyword evidence="1" id="KW-0677">Repeat</keyword>
<comment type="caution">
    <text evidence="3">The sequence shown here is derived from an EMBL/GenBank/DDBJ whole genome shotgun (WGS) entry which is preliminary data.</text>
</comment>
<sequence>MALPPSEPSSADRRRDPLVRDWMDLYGPDQHAVFRSTAYETQRAKAPVHFQNQASMFTDDFCNVLEQYQKSFPGAQSKTRIDLRGSHSWDEVIRAAKDAEAAYQTDRKKGMTGTVRGYFRHLGDYSVAVTPWVGLLPNDKYFSTLCGGLKLVLGMAAKRSERRVMILDAFETLPAAISKTQRCYELFPESLELRDRALTVYLDLLAMIEGMIACLLDKRLVDRIKDGLKGPMADLSLDEKVKRFNVSMEALDDQVNYLHFSASAKAHASIDIMAPALHNTEEVAMQTRELAVNIDDRTKLLNSHAAGVVTELHALRAGFASQSNVTRSVERQLDLNNRAIDHMSSVLHDVLENSEWIKTYYQKGIMTRHPEMTSMTSQLALRRLLKTDEDTAGKDLEHVTRQAQSSDEISQGAMHWVLQSSRFRHWVQTTESDVLLINGNLEDGMARITAMSLLCAMLVGSLRQQQGVYVLHYFCGTHNSRMDPTSGPSGMIRSLANQLLSMQQFDVHFIEYGQWKEAIEADSLSTMGRLFERLAEQVPAMMVFCIIDGISLFENETWCTELQLVINVLLQTTRNQELGAHVKLLFTCAAGSRALSSRLPRQNQLSVPAGAGHARLLTSRTANNELTRNGQLLFEEEMERSKVSPYYPTYMNIYDQGCE</sequence>
<organism evidence="3 4">
    <name type="scientific">Paraphoma chrysanthemicola</name>
    <dbReference type="NCBI Taxonomy" id="798071"/>
    <lineage>
        <taxon>Eukaryota</taxon>
        <taxon>Fungi</taxon>
        <taxon>Dikarya</taxon>
        <taxon>Ascomycota</taxon>
        <taxon>Pezizomycotina</taxon>
        <taxon>Dothideomycetes</taxon>
        <taxon>Pleosporomycetidae</taxon>
        <taxon>Pleosporales</taxon>
        <taxon>Pleosporineae</taxon>
        <taxon>Phaeosphaeriaceae</taxon>
        <taxon>Paraphoma</taxon>
    </lineage>
</organism>
<reference evidence="3" key="1">
    <citation type="journal article" date="2021" name="Nat. Commun.">
        <title>Genetic determinants of endophytism in the Arabidopsis root mycobiome.</title>
        <authorList>
            <person name="Mesny F."/>
            <person name="Miyauchi S."/>
            <person name="Thiergart T."/>
            <person name="Pickel B."/>
            <person name="Atanasova L."/>
            <person name="Karlsson M."/>
            <person name="Huettel B."/>
            <person name="Barry K.W."/>
            <person name="Haridas S."/>
            <person name="Chen C."/>
            <person name="Bauer D."/>
            <person name="Andreopoulos W."/>
            <person name="Pangilinan J."/>
            <person name="LaButti K."/>
            <person name="Riley R."/>
            <person name="Lipzen A."/>
            <person name="Clum A."/>
            <person name="Drula E."/>
            <person name="Henrissat B."/>
            <person name="Kohler A."/>
            <person name="Grigoriev I.V."/>
            <person name="Martin F.M."/>
            <person name="Hacquard S."/>
        </authorList>
    </citation>
    <scope>NUCLEOTIDE SEQUENCE</scope>
    <source>
        <strain evidence="3">MPI-SDFR-AT-0120</strain>
    </source>
</reference>
<dbReference type="Proteomes" id="UP000813461">
    <property type="component" value="Unassembled WGS sequence"/>
</dbReference>
<dbReference type="PANTHER" id="PTHR40619:SF3">
    <property type="entry name" value="FUNGAL STAND N-TERMINAL GOODBYE DOMAIN-CONTAINING PROTEIN"/>
    <property type="match status" value="1"/>
</dbReference>
<dbReference type="PANTHER" id="PTHR40619">
    <property type="entry name" value="FUNGAL STAND N-TERMINAL GOODBYE DOMAIN-CONTAINING PROTEIN"/>
    <property type="match status" value="1"/>
</dbReference>
<evidence type="ECO:0000313" key="4">
    <source>
        <dbReference type="Proteomes" id="UP000813461"/>
    </source>
</evidence>
<protein>
    <recommendedName>
        <fullName evidence="2">Nephrocystin 3-like N-terminal domain-containing protein</fullName>
    </recommendedName>
</protein>
<dbReference type="AlphaFoldDB" id="A0A8K0RCT9"/>
<feature type="domain" description="Nephrocystin 3-like N-terminal" evidence="2">
    <location>
        <begin position="413"/>
        <end position="588"/>
    </location>
</feature>
<evidence type="ECO:0000256" key="1">
    <source>
        <dbReference type="ARBA" id="ARBA00022737"/>
    </source>
</evidence>
<evidence type="ECO:0000259" key="2">
    <source>
        <dbReference type="Pfam" id="PF24883"/>
    </source>
</evidence>
<dbReference type="EMBL" id="JAGMVJ010000004">
    <property type="protein sequence ID" value="KAH7091246.1"/>
    <property type="molecule type" value="Genomic_DNA"/>
</dbReference>
<gene>
    <name evidence="3" type="ORF">FB567DRAFT_518271</name>
</gene>
<name>A0A8K0RCT9_9PLEO</name>
<dbReference type="Pfam" id="PF24883">
    <property type="entry name" value="NPHP3_N"/>
    <property type="match status" value="1"/>
</dbReference>
<dbReference type="OrthoDB" id="5419927at2759"/>
<evidence type="ECO:0000313" key="3">
    <source>
        <dbReference type="EMBL" id="KAH7091246.1"/>
    </source>
</evidence>
<keyword evidence="4" id="KW-1185">Reference proteome</keyword>
<accession>A0A8K0RCT9</accession>